<name>A0ABS6VL52_9GAMM</name>
<reference evidence="1 2" key="1">
    <citation type="submission" date="2021-07" db="EMBL/GenBank/DDBJ databases">
        <title>A novel phosphonate cluster across the Pantoea species complex is important for pathogenicity in onion.</title>
        <authorList>
            <person name="Zhao M."/>
            <person name="Stice S."/>
            <person name="Shin G.Y."/>
            <person name="Coutinho T."/>
            <person name="Gitaitis R."/>
            <person name="Kvitko B."/>
            <person name="Dutta B."/>
        </authorList>
    </citation>
    <scope>NUCLEOTIDE SEQUENCE [LARGE SCALE GENOMIC DNA]</scope>
    <source>
        <strain evidence="1 2">BD 382</strain>
    </source>
</reference>
<evidence type="ECO:0000313" key="2">
    <source>
        <dbReference type="Proteomes" id="UP001197236"/>
    </source>
</evidence>
<keyword evidence="2" id="KW-1185">Reference proteome</keyword>
<gene>
    <name evidence="1" type="ORF">KYI95_20450</name>
</gene>
<accession>A0ABS6VL52</accession>
<dbReference type="RefSeq" id="WP_218996115.1">
    <property type="nucleotide sequence ID" value="NZ_JAHVXU010000017.1"/>
</dbReference>
<proteinExistence type="predicted"/>
<organism evidence="1 2">
    <name type="scientific">Pantoea allii</name>
    <dbReference type="NCBI Taxonomy" id="574096"/>
    <lineage>
        <taxon>Bacteria</taxon>
        <taxon>Pseudomonadati</taxon>
        <taxon>Pseudomonadota</taxon>
        <taxon>Gammaproteobacteria</taxon>
        <taxon>Enterobacterales</taxon>
        <taxon>Erwiniaceae</taxon>
        <taxon>Pantoea</taxon>
    </lineage>
</organism>
<comment type="caution">
    <text evidence="1">The sequence shown here is derived from an EMBL/GenBank/DDBJ whole genome shotgun (WGS) entry which is preliminary data.</text>
</comment>
<dbReference type="EMBL" id="JAHVXZ010000017">
    <property type="protein sequence ID" value="MBW1259547.1"/>
    <property type="molecule type" value="Genomic_DNA"/>
</dbReference>
<dbReference type="Proteomes" id="UP001197236">
    <property type="component" value="Unassembled WGS sequence"/>
</dbReference>
<evidence type="ECO:0000313" key="1">
    <source>
        <dbReference type="EMBL" id="MBW1259547.1"/>
    </source>
</evidence>
<protein>
    <submittedName>
        <fullName evidence="1">Uncharacterized protein</fullName>
    </submittedName>
</protein>
<sequence>MMVYEVDLACWGDEWVLLMLECERRSAYRGLEGEVCCSPHPEKWMPLFLACDKK</sequence>